<feature type="region of interest" description="Disordered" evidence="1">
    <location>
        <begin position="148"/>
        <end position="186"/>
    </location>
</feature>
<gene>
    <name evidence="2" type="ORF">WJX75_004223</name>
</gene>
<name>A0ABR2YVY6_9CHLO</name>
<evidence type="ECO:0008006" key="4">
    <source>
        <dbReference type="Google" id="ProtNLM"/>
    </source>
</evidence>
<protein>
    <recommendedName>
        <fullName evidence="4">YqaJ viral recombinase domain-containing protein</fullName>
    </recommendedName>
</protein>
<accession>A0ABR2YVY6</accession>
<reference evidence="2 3" key="1">
    <citation type="journal article" date="2024" name="Nat. Commun.">
        <title>Phylogenomics reveals the evolutionary origins of lichenization in chlorophyte algae.</title>
        <authorList>
            <person name="Puginier C."/>
            <person name="Libourel C."/>
            <person name="Otte J."/>
            <person name="Skaloud P."/>
            <person name="Haon M."/>
            <person name="Grisel S."/>
            <person name="Petersen M."/>
            <person name="Berrin J.G."/>
            <person name="Delaux P.M."/>
            <person name="Dal Grande F."/>
            <person name="Keller J."/>
        </authorList>
    </citation>
    <scope>NUCLEOTIDE SEQUENCE [LARGE SCALE GENOMIC DNA]</scope>
    <source>
        <strain evidence="2 3">SAG 216-7</strain>
    </source>
</reference>
<dbReference type="EMBL" id="JALJOT010000004">
    <property type="protein sequence ID" value="KAK9915797.1"/>
    <property type="molecule type" value="Genomic_DNA"/>
</dbReference>
<dbReference type="InterPro" id="IPR051703">
    <property type="entry name" value="NF-kappa-B_Signaling_Reg"/>
</dbReference>
<evidence type="ECO:0000256" key="1">
    <source>
        <dbReference type="SAM" id="MobiDB-lite"/>
    </source>
</evidence>
<proteinExistence type="predicted"/>
<feature type="compositionally biased region" description="Basic residues" evidence="1">
    <location>
        <begin position="166"/>
        <end position="181"/>
    </location>
</feature>
<organism evidence="2 3">
    <name type="scientific">Coccomyxa subellipsoidea</name>
    <dbReference type="NCBI Taxonomy" id="248742"/>
    <lineage>
        <taxon>Eukaryota</taxon>
        <taxon>Viridiplantae</taxon>
        <taxon>Chlorophyta</taxon>
        <taxon>core chlorophytes</taxon>
        <taxon>Trebouxiophyceae</taxon>
        <taxon>Trebouxiophyceae incertae sedis</taxon>
        <taxon>Coccomyxaceae</taxon>
        <taxon>Coccomyxa</taxon>
    </lineage>
</organism>
<dbReference type="SUPFAM" id="SSF52980">
    <property type="entry name" value="Restriction endonuclease-like"/>
    <property type="match status" value="1"/>
</dbReference>
<comment type="caution">
    <text evidence="2">The sequence shown here is derived from an EMBL/GenBank/DDBJ whole genome shotgun (WGS) entry which is preliminary data.</text>
</comment>
<dbReference type="Proteomes" id="UP001491310">
    <property type="component" value="Unassembled WGS sequence"/>
</dbReference>
<dbReference type="InterPro" id="IPR011604">
    <property type="entry name" value="PDDEXK-like_dom_sf"/>
</dbReference>
<dbReference type="PANTHER" id="PTHR46609">
    <property type="entry name" value="EXONUCLEASE, PHAGE-TYPE/RECB, C-TERMINAL DOMAIN-CONTAINING PROTEIN"/>
    <property type="match status" value="1"/>
</dbReference>
<dbReference type="Gene3D" id="3.90.320.10">
    <property type="match status" value="1"/>
</dbReference>
<dbReference type="InterPro" id="IPR011335">
    <property type="entry name" value="Restrct_endonuc-II-like"/>
</dbReference>
<sequence>MNGACHVSQGSTPNLFWRSVSLEELRAHSLYTGLPEAPPSLQPPMYRYLRQESPLWSALHQGLLSGSSINAVLGFYEPQAAKRLRIPSGYVGHGKLLAAYRNLQLPAYVPSPADIANFGSAQAQQQLQEAALALASVPAASELHVAPAWSETADAERTSVDMTGKSKARGGSKQRRGRRKGGVPPPVQAAGQALLGTKTITTYARPSSAEKELQLHRLSVCMRKAAEGIGAVRCKWGNTQEATALFELMHALPEGSLEEVGLCMVDPVVLQERYGFAPGRLPPMGATPDGLMRQRHSSPAASALSALRIAFGGLSIRDCSRSALELEVVEVKNACPYRQVTSLNKKGHAKVSYALTDGGPHHRVARNWVAQLQLEMLAAPADSALLVSRSASKGLTIYRMWRDEEYIQVMLGFVSRLYTVHVLPGRPPPANMFWGLPEFSRFLEHTVALADGAAMIAHVPPAEVQHAANADHRAFL</sequence>
<evidence type="ECO:0000313" key="2">
    <source>
        <dbReference type="EMBL" id="KAK9915797.1"/>
    </source>
</evidence>
<evidence type="ECO:0000313" key="3">
    <source>
        <dbReference type="Proteomes" id="UP001491310"/>
    </source>
</evidence>
<dbReference type="PANTHER" id="PTHR46609:SF6">
    <property type="entry name" value="EXONUCLEASE, PHAGE-TYPE_RECB, C-TERMINAL DOMAIN-CONTAINING PROTEIN-RELATED"/>
    <property type="match status" value="1"/>
</dbReference>
<keyword evidence="3" id="KW-1185">Reference proteome</keyword>